<dbReference type="UniPathway" id="UPA00109">
    <property type="reaction ID" value="UER00183"/>
</dbReference>
<dbReference type="InterPro" id="IPR013785">
    <property type="entry name" value="Aldolase_TIM"/>
</dbReference>
<dbReference type="Gene3D" id="3.20.20.70">
    <property type="entry name" value="Aldolase class I"/>
    <property type="match status" value="1"/>
</dbReference>
<evidence type="ECO:0000256" key="4">
    <source>
        <dbReference type="ARBA" id="ARBA00023152"/>
    </source>
</evidence>
<accession>A0A0H2SEY7</accession>
<evidence type="ECO:0000313" key="6">
    <source>
        <dbReference type="EMBL" id="KLO20293.1"/>
    </source>
</evidence>
<organism evidence="6 7">
    <name type="scientific">Schizopora paradoxa</name>
    <dbReference type="NCBI Taxonomy" id="27342"/>
    <lineage>
        <taxon>Eukaryota</taxon>
        <taxon>Fungi</taxon>
        <taxon>Dikarya</taxon>
        <taxon>Basidiomycota</taxon>
        <taxon>Agaricomycotina</taxon>
        <taxon>Agaricomycetes</taxon>
        <taxon>Hymenochaetales</taxon>
        <taxon>Schizoporaceae</taxon>
        <taxon>Schizopora</taxon>
    </lineage>
</organism>
<proteinExistence type="inferred from homology"/>
<dbReference type="InterPro" id="IPR000741">
    <property type="entry name" value="FBA_I"/>
</dbReference>
<sequence length="392" mass="41760">MANATPTPGYGFTASNASTIDSSLSSFLYPHHTADVAAELITTAQDLVYPRGVGIYATDETPEGIEARLIAAQGEEGKQVNLTDEEKRERRRRWRECLYESIPREHISGVILFHETLIDFELGPLLVKRGVIPGVRADTDSHPLPISPLEPATQGLDDLLPRLLAAKAAGARFSKWRAPILCNASTLPTQAALEIQSESLARFAAISQQAGLVPIVEPDVDFSEDADLRRSVEVHVKIISMIYARCAAYGVLIEGSLIKPSFAQPGIKHPSRQNTTPEEIAAATASVLVRSVPIGVAGVVFLSGGLPDETATEYLAHINALAKASTGTPNAFARLPPLTFSFGRGLQGDAMSAWVKRDEKGAKEAFAKRAKACSNAAKGGGIKSTAQASSLA</sequence>
<keyword evidence="7" id="KW-1185">Reference proteome</keyword>
<name>A0A0H2SEY7_9AGAM</name>
<comment type="similarity">
    <text evidence="2">Belongs to the class I fructose-bisphosphate aldolase family.</text>
</comment>
<evidence type="ECO:0000313" key="7">
    <source>
        <dbReference type="Proteomes" id="UP000053477"/>
    </source>
</evidence>
<dbReference type="GO" id="GO:0006096">
    <property type="term" value="P:glycolytic process"/>
    <property type="evidence" value="ECO:0007669"/>
    <property type="project" value="UniProtKB-UniPathway"/>
</dbReference>
<comment type="pathway">
    <text evidence="1">Carbohydrate degradation; glycolysis; D-glyceraldehyde 3-phosphate and glycerone phosphate from D-glucose: step 4/4.</text>
</comment>
<protein>
    <recommendedName>
        <fullName evidence="3">fructose-bisphosphate aldolase</fullName>
        <ecNumber evidence="3">4.1.2.13</ecNumber>
    </recommendedName>
</protein>
<dbReference type="OrthoDB" id="36455at2759"/>
<dbReference type="InParanoid" id="A0A0H2SEY7"/>
<dbReference type="AlphaFoldDB" id="A0A0H2SEY7"/>
<keyword evidence="4" id="KW-0324">Glycolysis</keyword>
<dbReference type="Proteomes" id="UP000053477">
    <property type="component" value="Unassembled WGS sequence"/>
</dbReference>
<gene>
    <name evidence="6" type="ORF">SCHPADRAFT_918377</name>
</gene>
<dbReference type="GO" id="GO:0004332">
    <property type="term" value="F:fructose-bisphosphate aldolase activity"/>
    <property type="evidence" value="ECO:0007669"/>
    <property type="project" value="UniProtKB-EC"/>
</dbReference>
<dbReference type="PANTHER" id="PTHR11627">
    <property type="entry name" value="FRUCTOSE-BISPHOSPHATE ALDOLASE"/>
    <property type="match status" value="1"/>
</dbReference>
<dbReference type="Pfam" id="PF00274">
    <property type="entry name" value="Glycolytic"/>
    <property type="match status" value="1"/>
</dbReference>
<dbReference type="EMBL" id="KQ085883">
    <property type="protein sequence ID" value="KLO20293.1"/>
    <property type="molecule type" value="Genomic_DNA"/>
</dbReference>
<evidence type="ECO:0000256" key="3">
    <source>
        <dbReference type="ARBA" id="ARBA00013068"/>
    </source>
</evidence>
<keyword evidence="5" id="KW-0456">Lyase</keyword>
<evidence type="ECO:0000256" key="1">
    <source>
        <dbReference type="ARBA" id="ARBA00004714"/>
    </source>
</evidence>
<dbReference type="EC" id="4.1.2.13" evidence="3"/>
<dbReference type="STRING" id="27342.A0A0H2SEY7"/>
<reference evidence="6 7" key="1">
    <citation type="submission" date="2015-04" db="EMBL/GenBank/DDBJ databases">
        <title>Complete genome sequence of Schizopora paradoxa KUC8140, a cosmopolitan wood degrader in East Asia.</title>
        <authorList>
            <consortium name="DOE Joint Genome Institute"/>
            <person name="Min B."/>
            <person name="Park H."/>
            <person name="Jang Y."/>
            <person name="Kim J.-J."/>
            <person name="Kim K.H."/>
            <person name="Pangilinan J."/>
            <person name="Lipzen A."/>
            <person name="Riley R."/>
            <person name="Grigoriev I.V."/>
            <person name="Spatafora J.W."/>
            <person name="Choi I.-G."/>
        </authorList>
    </citation>
    <scope>NUCLEOTIDE SEQUENCE [LARGE SCALE GENOMIC DNA]</scope>
    <source>
        <strain evidence="6 7">KUC8140</strain>
    </source>
</reference>
<evidence type="ECO:0000256" key="5">
    <source>
        <dbReference type="ARBA" id="ARBA00023239"/>
    </source>
</evidence>
<dbReference type="SUPFAM" id="SSF51569">
    <property type="entry name" value="Aldolase"/>
    <property type="match status" value="1"/>
</dbReference>
<evidence type="ECO:0000256" key="2">
    <source>
        <dbReference type="ARBA" id="ARBA00010387"/>
    </source>
</evidence>